<reference evidence="6 7" key="1">
    <citation type="submission" date="2016-10" db="EMBL/GenBank/DDBJ databases">
        <authorList>
            <person name="de Groot N.N."/>
        </authorList>
    </citation>
    <scope>NUCLEOTIDE SEQUENCE [LARGE SCALE GENOMIC DNA]</scope>
    <source>
        <strain evidence="6 7">CGMCC 1.5337</strain>
    </source>
</reference>
<protein>
    <submittedName>
        <fullName evidence="6">DEAD/DEAH box helicase domain-containing protein</fullName>
    </submittedName>
</protein>
<dbReference type="InterPro" id="IPR001650">
    <property type="entry name" value="Helicase_C-like"/>
</dbReference>
<dbReference type="GO" id="GO:0043138">
    <property type="term" value="F:3'-5' DNA helicase activity"/>
    <property type="evidence" value="ECO:0007669"/>
    <property type="project" value="TreeGrafter"/>
</dbReference>
<feature type="region of interest" description="Disordered" evidence="3">
    <location>
        <begin position="273"/>
        <end position="322"/>
    </location>
</feature>
<dbReference type="PROSITE" id="PS51192">
    <property type="entry name" value="HELICASE_ATP_BIND_1"/>
    <property type="match status" value="1"/>
</dbReference>
<dbReference type="PROSITE" id="PS51194">
    <property type="entry name" value="HELICASE_CTER"/>
    <property type="match status" value="1"/>
</dbReference>
<dbReference type="SMART" id="SM00490">
    <property type="entry name" value="HELICc"/>
    <property type="match status" value="1"/>
</dbReference>
<feature type="compositionally biased region" description="Polar residues" evidence="3">
    <location>
        <begin position="374"/>
        <end position="385"/>
    </location>
</feature>
<organism evidence="6 7">
    <name type="scientific">Halobacterium jilantaiense</name>
    <dbReference type="NCBI Taxonomy" id="355548"/>
    <lineage>
        <taxon>Archaea</taxon>
        <taxon>Methanobacteriati</taxon>
        <taxon>Methanobacteriota</taxon>
        <taxon>Stenosarchaea group</taxon>
        <taxon>Halobacteria</taxon>
        <taxon>Halobacteriales</taxon>
        <taxon>Halobacteriaceae</taxon>
        <taxon>Halobacterium</taxon>
    </lineage>
</organism>
<dbReference type="PANTHER" id="PTHR47957:SF3">
    <property type="entry name" value="ATP-DEPENDENT HELICASE HRQ1"/>
    <property type="match status" value="1"/>
</dbReference>
<dbReference type="InterPro" id="IPR018973">
    <property type="entry name" value="MZB"/>
</dbReference>
<dbReference type="CDD" id="cd18797">
    <property type="entry name" value="SF2_C_Hrq"/>
    <property type="match status" value="1"/>
</dbReference>
<evidence type="ECO:0000259" key="5">
    <source>
        <dbReference type="PROSITE" id="PS51194"/>
    </source>
</evidence>
<dbReference type="Pfam" id="PF00271">
    <property type="entry name" value="Helicase_C"/>
    <property type="match status" value="1"/>
</dbReference>
<dbReference type="GO" id="GO:0036297">
    <property type="term" value="P:interstrand cross-link repair"/>
    <property type="evidence" value="ECO:0007669"/>
    <property type="project" value="TreeGrafter"/>
</dbReference>
<accession>A0A1I0NIN9</accession>
<keyword evidence="2" id="KW-0067">ATP-binding</keyword>
<keyword evidence="1" id="KW-0547">Nucleotide-binding</keyword>
<feature type="domain" description="Helicase ATP-binding" evidence="4">
    <location>
        <begin position="75"/>
        <end position="267"/>
    </location>
</feature>
<dbReference type="Proteomes" id="UP000198518">
    <property type="component" value="Unassembled WGS sequence"/>
</dbReference>
<evidence type="ECO:0000313" key="6">
    <source>
        <dbReference type="EMBL" id="SEW01162.1"/>
    </source>
</evidence>
<dbReference type="SUPFAM" id="SSF52540">
    <property type="entry name" value="P-loop containing nucleoside triphosphate hydrolases"/>
    <property type="match status" value="1"/>
</dbReference>
<gene>
    <name evidence="6" type="ORF">SAMN04487945_0899</name>
</gene>
<evidence type="ECO:0000256" key="3">
    <source>
        <dbReference type="SAM" id="MobiDB-lite"/>
    </source>
</evidence>
<dbReference type="Pfam" id="PF00270">
    <property type="entry name" value="DEAD"/>
    <property type="match status" value="1"/>
</dbReference>
<evidence type="ECO:0000256" key="1">
    <source>
        <dbReference type="ARBA" id="ARBA00022741"/>
    </source>
</evidence>
<name>A0A1I0NIN9_9EURY</name>
<feature type="domain" description="Helicase C-terminal" evidence="5">
    <location>
        <begin position="336"/>
        <end position="496"/>
    </location>
</feature>
<feature type="compositionally biased region" description="Acidic residues" evidence="3">
    <location>
        <begin position="301"/>
        <end position="322"/>
    </location>
</feature>
<evidence type="ECO:0000259" key="4">
    <source>
        <dbReference type="PROSITE" id="PS51192"/>
    </source>
</evidence>
<dbReference type="InterPro" id="IPR014001">
    <property type="entry name" value="Helicase_ATP-bd"/>
</dbReference>
<evidence type="ECO:0000256" key="2">
    <source>
        <dbReference type="ARBA" id="ARBA00022840"/>
    </source>
</evidence>
<keyword evidence="6" id="KW-0378">Hydrolase</keyword>
<keyword evidence="6" id="KW-0347">Helicase</keyword>
<keyword evidence="7" id="KW-1185">Reference proteome</keyword>
<dbReference type="InterPro" id="IPR027417">
    <property type="entry name" value="P-loop_NTPase"/>
</dbReference>
<dbReference type="GO" id="GO:0005524">
    <property type="term" value="F:ATP binding"/>
    <property type="evidence" value="ECO:0007669"/>
    <property type="project" value="UniProtKB-KW"/>
</dbReference>
<dbReference type="RefSeq" id="WP_089668174.1">
    <property type="nucleotide sequence ID" value="NZ_FOJA01000001.1"/>
</dbReference>
<feature type="region of interest" description="Disordered" evidence="3">
    <location>
        <begin position="366"/>
        <end position="385"/>
    </location>
</feature>
<dbReference type="AlphaFoldDB" id="A0A1I0NIN9"/>
<dbReference type="InterPro" id="IPR011545">
    <property type="entry name" value="DEAD/DEAH_box_helicase_dom"/>
</dbReference>
<dbReference type="GO" id="GO:0006289">
    <property type="term" value="P:nucleotide-excision repair"/>
    <property type="evidence" value="ECO:0007669"/>
    <property type="project" value="TreeGrafter"/>
</dbReference>
<dbReference type="Gene3D" id="3.40.50.300">
    <property type="entry name" value="P-loop containing nucleotide triphosphate hydrolases"/>
    <property type="match status" value="2"/>
</dbReference>
<dbReference type="OrthoDB" id="36796at2157"/>
<evidence type="ECO:0000313" key="7">
    <source>
        <dbReference type="Proteomes" id="UP000198518"/>
    </source>
</evidence>
<dbReference type="PANTHER" id="PTHR47957">
    <property type="entry name" value="ATP-DEPENDENT HELICASE HRQ1"/>
    <property type="match status" value="1"/>
</dbReference>
<dbReference type="Pfam" id="PF09369">
    <property type="entry name" value="MZB"/>
    <property type="match status" value="1"/>
</dbReference>
<sequence length="918" mass="101761">MTDTNHSHHPDDTVVDADTVINSFPRQSLSADSEFIQTIERPARPANTTPTDSVLRATLADQYPFELFSHQAEALTALADGENVTVTTSTSSGKTHIYALQIARNLLDAGVLNPDGSRAAEQNNASTALCVYPMKALTKDQKQALNDLYDDLGLDIRVRIYDGDTTGDRRAIREEADVILTNFAGLNVYLEHHDKWSRFYSALDLVAIDESHTYTGIEGMHVAWILRRMQRVADYWGSTPQYVLTSATIGNPHAHSQELINQPVTVIDDDGSPHGPRDIILWNPPPRDQTQAADPHKDVVEFPDEDSTTSDTDAAEETDNDEAETFVAERVPASIEAPRIFSHLTANDIRTLLFCPSRKLTELSVQRTNKHRQANTSDYDTSKTPSIEAYNAGLGRHTRHSREHEFKAGALTGLATTNALELGIDIGSLDATVLMGYPGQRQAFWQRIGRAGREASRSLAVLVGDHRTIDQYIINNPDYLLENDVENAVIDTSNNAVFATHVLAAADEIALDETDSDAFASEERLRNAVQMWREAGYIEGYLDAAAHYAGPSRPQTRVNLYGTSDTDYQFKLADNVDPTGWGLGDGLDLESVEQNRAYRDYHEGAVRLLNGQQFEVTAINEDRPQPIIELEPVDRDYYTRTRSKVNVLDADTEKTRDINGFTLHFGRGTVLVHHHAYDQMYIESSQPKTQALPTDVPPILMDTQLCWVEVPDTIETALIHKYQDYGVETGVDPETAGMAHLGYIAGLHAAEHATIQTAPLELRVDKNDLGGLATLVMDTHYSHPDYDDITDTLNESFQAATNAIEQRTHELDGTRSSGWFIYDGVDGGLGFAHAIYNNFEALAERARDQLRDCHCGQPNGCPACTFDEHCGNDNKPLLRASAIDVLNQLLGDDTRGDLAEHIPDDEHGGDRRPVVFYS</sequence>
<dbReference type="GO" id="GO:0003676">
    <property type="term" value="F:nucleic acid binding"/>
    <property type="evidence" value="ECO:0007669"/>
    <property type="project" value="InterPro"/>
</dbReference>
<dbReference type="SMART" id="SM00487">
    <property type="entry name" value="DEXDc"/>
    <property type="match status" value="1"/>
</dbReference>
<proteinExistence type="predicted"/>
<dbReference type="EMBL" id="FOJA01000001">
    <property type="protein sequence ID" value="SEW01162.1"/>
    <property type="molecule type" value="Genomic_DNA"/>
</dbReference>
<dbReference type="STRING" id="355548.SAMN04487945_0899"/>